<gene>
    <name evidence="2" type="ORF">SAMN04487991_0030</name>
</gene>
<dbReference type="AlphaFoldDB" id="A0A1I3IJA2"/>
<sequence>MLRIATYNVEWFDNLFDNKGRPQADDRWSARHNVTREMQLEALGKVFTALDADAIMIIEAPDTNRRRDTRRALEQFADWAGLRAMAVEMGYVNETQQEIALLYDPLVLRAHHDPMGAPADFGDGFEPPAFNSIYRLDLDTDRDPEEVRFSKPPLELAMEHRETGFAFRMIGVHVKSKAPHGARNRDDVIRISIENRRKQLAQCIWLRERVEGHLEAQEPLIVLGDFNDGPGLDEYEKLFGRSGVEIVMGREDPDVPQEMRLFDPNAAEALARRGNQGPTTARFYIDEEERYLSALLDYVMVSQDLRPGAKWRIWHPFDNPACFETPELQRALLVASDHYPVSVDLKLPTGF</sequence>
<accession>A0A1I3IJA2</accession>
<dbReference type="RefSeq" id="WP_090055386.1">
    <property type="nucleotide sequence ID" value="NZ_FORH01000001.1"/>
</dbReference>
<evidence type="ECO:0000313" key="2">
    <source>
        <dbReference type="EMBL" id="SFI47949.1"/>
    </source>
</evidence>
<feature type="domain" description="Endonuclease/exonuclease/phosphatase" evidence="1">
    <location>
        <begin position="6"/>
        <end position="338"/>
    </location>
</feature>
<evidence type="ECO:0000313" key="3">
    <source>
        <dbReference type="Proteomes" id="UP000199630"/>
    </source>
</evidence>
<dbReference type="OrthoDB" id="6199360at2"/>
<proteinExistence type="predicted"/>
<dbReference type="InterPro" id="IPR005135">
    <property type="entry name" value="Endo/exonuclease/phosphatase"/>
</dbReference>
<keyword evidence="2" id="KW-0269">Exonuclease</keyword>
<keyword evidence="2" id="KW-0540">Nuclease</keyword>
<dbReference type="GO" id="GO:0004519">
    <property type="term" value="F:endonuclease activity"/>
    <property type="evidence" value="ECO:0007669"/>
    <property type="project" value="UniProtKB-KW"/>
</dbReference>
<protein>
    <submittedName>
        <fullName evidence="2">Endonuclease/Exonuclease/phosphatase family protein</fullName>
    </submittedName>
</protein>
<dbReference type="Proteomes" id="UP000199630">
    <property type="component" value="Unassembled WGS sequence"/>
</dbReference>
<keyword evidence="3" id="KW-1185">Reference proteome</keyword>
<dbReference type="SUPFAM" id="SSF56219">
    <property type="entry name" value="DNase I-like"/>
    <property type="match status" value="1"/>
</dbReference>
<evidence type="ECO:0000259" key="1">
    <source>
        <dbReference type="Pfam" id="PF03372"/>
    </source>
</evidence>
<dbReference type="EMBL" id="FORH01000001">
    <property type="protein sequence ID" value="SFI47949.1"/>
    <property type="molecule type" value="Genomic_DNA"/>
</dbReference>
<organism evidence="2 3">
    <name type="scientific">Celeribacter neptunius</name>
    <dbReference type="NCBI Taxonomy" id="588602"/>
    <lineage>
        <taxon>Bacteria</taxon>
        <taxon>Pseudomonadati</taxon>
        <taxon>Pseudomonadota</taxon>
        <taxon>Alphaproteobacteria</taxon>
        <taxon>Rhodobacterales</taxon>
        <taxon>Roseobacteraceae</taxon>
        <taxon>Celeribacter</taxon>
    </lineage>
</organism>
<dbReference type="InterPro" id="IPR036691">
    <property type="entry name" value="Endo/exonu/phosph_ase_sf"/>
</dbReference>
<dbReference type="Pfam" id="PF03372">
    <property type="entry name" value="Exo_endo_phos"/>
    <property type="match status" value="1"/>
</dbReference>
<dbReference type="STRING" id="588602.SAMN04487991_0030"/>
<keyword evidence="2" id="KW-0255">Endonuclease</keyword>
<reference evidence="3" key="1">
    <citation type="submission" date="2016-10" db="EMBL/GenBank/DDBJ databases">
        <authorList>
            <person name="Varghese N."/>
            <person name="Submissions S."/>
        </authorList>
    </citation>
    <scope>NUCLEOTIDE SEQUENCE [LARGE SCALE GENOMIC DNA]</scope>
    <source>
        <strain evidence="3">DSM 26471</strain>
    </source>
</reference>
<name>A0A1I3IJA2_9RHOB</name>
<dbReference type="GO" id="GO:0004527">
    <property type="term" value="F:exonuclease activity"/>
    <property type="evidence" value="ECO:0007669"/>
    <property type="project" value="UniProtKB-KW"/>
</dbReference>
<dbReference type="Gene3D" id="3.60.10.10">
    <property type="entry name" value="Endonuclease/exonuclease/phosphatase"/>
    <property type="match status" value="1"/>
</dbReference>
<keyword evidence="2" id="KW-0378">Hydrolase</keyword>